<dbReference type="RefSeq" id="WP_064888205.1">
    <property type="nucleotide sequence ID" value="NZ_LZSY01000205.1"/>
</dbReference>
<name>A0A1A0V7T8_MYCPR</name>
<dbReference type="InterPro" id="IPR038232">
    <property type="entry name" value="PknH-like_Extracell_sf"/>
</dbReference>
<reference evidence="3" key="1">
    <citation type="submission" date="2016-06" db="EMBL/GenBank/DDBJ databases">
        <authorList>
            <person name="Sutton G."/>
            <person name="Brinkac L."/>
            <person name="Sanka R."/>
            <person name="Adams M."/>
            <person name="Lau E."/>
            <person name="Mehaffy C."/>
            <person name="Tameris M."/>
            <person name="Hatherill M."/>
            <person name="Hanekom W."/>
            <person name="Mahomed H."/>
            <person name="Mcshane H."/>
        </authorList>
    </citation>
    <scope>NUCLEOTIDE SEQUENCE [LARGE SCALE GENOMIC DNA]</scope>
    <source>
        <strain evidence="3">852002-10433_SCH5171157</strain>
    </source>
</reference>
<dbReference type="InterPro" id="IPR026954">
    <property type="entry name" value="PknH-like_Extracell"/>
</dbReference>
<dbReference type="Pfam" id="PF14032">
    <property type="entry name" value="PknH_C"/>
    <property type="match status" value="1"/>
</dbReference>
<proteinExistence type="predicted"/>
<accession>A0A1A0V7T8</accession>
<evidence type="ECO:0000313" key="2">
    <source>
        <dbReference type="EMBL" id="OBB79298.1"/>
    </source>
</evidence>
<sequence>MKVTATTPRTLGRRLALRPAAGRNAAPVTRLATASVLAALAVAGSAGTAAAVPTTPMPQFSWSGTASDQLMGGLDGLLLSAREVSGIAGSDSTLKESKVAQTLGNTYSVTPARCLSAYAPGQTAAYLDSAPGKVAFKAVGTPRDSDSGDRLTVHEGVVQFASKKDALAFMTSTASAWKACAGETVTEAEGGSWEMDSPRVNDERTVVTLGQRASTGSSTCERGIAAYDSLLIDTMYCSPDHSATGKAAAVVEAIAQKAAAR</sequence>
<dbReference type="AlphaFoldDB" id="A0A1A0V7T8"/>
<comment type="caution">
    <text evidence="2">The sequence shown here is derived from an EMBL/GenBank/DDBJ whole genome shotgun (WGS) entry which is preliminary data.</text>
</comment>
<dbReference type="Proteomes" id="UP000094008">
    <property type="component" value="Unassembled WGS sequence"/>
</dbReference>
<organism evidence="2 3">
    <name type="scientific">Mycolicibacterium peregrinum</name>
    <name type="common">Mycobacterium peregrinum</name>
    <dbReference type="NCBI Taxonomy" id="43304"/>
    <lineage>
        <taxon>Bacteria</taxon>
        <taxon>Bacillati</taxon>
        <taxon>Actinomycetota</taxon>
        <taxon>Actinomycetes</taxon>
        <taxon>Mycobacteriales</taxon>
        <taxon>Mycobacteriaceae</taxon>
        <taxon>Mycolicibacterium</taxon>
    </lineage>
</organism>
<feature type="domain" description="PknH-like extracellular" evidence="1">
    <location>
        <begin position="73"/>
        <end position="257"/>
    </location>
</feature>
<dbReference type="OrthoDB" id="4629735at2"/>
<gene>
    <name evidence="2" type="ORF">A5779_12965</name>
</gene>
<protein>
    <recommendedName>
        <fullName evidence="1">PknH-like extracellular domain-containing protein</fullName>
    </recommendedName>
</protein>
<evidence type="ECO:0000259" key="1">
    <source>
        <dbReference type="Pfam" id="PF14032"/>
    </source>
</evidence>
<dbReference type="EMBL" id="LZSY01000205">
    <property type="protein sequence ID" value="OBB79298.1"/>
    <property type="molecule type" value="Genomic_DNA"/>
</dbReference>
<evidence type="ECO:0000313" key="3">
    <source>
        <dbReference type="Proteomes" id="UP000094008"/>
    </source>
</evidence>
<dbReference type="Gene3D" id="3.40.1000.70">
    <property type="entry name" value="PknH-like extracellular domain"/>
    <property type="match status" value="1"/>
</dbReference>